<proteinExistence type="inferred from homology"/>
<dbReference type="GO" id="GO:0015920">
    <property type="term" value="P:lipopolysaccharide transport"/>
    <property type="evidence" value="ECO:0007669"/>
    <property type="project" value="TreeGrafter"/>
</dbReference>
<keyword evidence="7 8" id="KW-0472">Membrane</keyword>
<gene>
    <name evidence="10" type="ORF">HPK16_10475</name>
</gene>
<reference evidence="10 11" key="1">
    <citation type="submission" date="2020-08" db="EMBL/GenBank/DDBJ databases">
        <title>Listeria ohnekaius sp. nov. and Listeria portnoyii sp. nov. isolated from non-agricultural and natural environments.</title>
        <authorList>
            <person name="Weller D."/>
            <person name="Belias A.M."/>
            <person name="Liao J."/>
            <person name="Guo S."/>
            <person name="Orsi R.H."/>
            <person name="Wiedmann M."/>
        </authorList>
    </citation>
    <scope>NUCLEOTIDE SEQUENCE [LARGE SCALE GENOMIC DNA]</scope>
    <source>
        <strain evidence="10 11">FSL W9-0585</strain>
    </source>
</reference>
<keyword evidence="4 8" id="KW-1003">Cell membrane</keyword>
<dbReference type="Pfam" id="PF01061">
    <property type="entry name" value="ABC2_membrane"/>
    <property type="match status" value="1"/>
</dbReference>
<keyword evidence="3 8" id="KW-0813">Transport</keyword>
<feature type="transmembrane region" description="Helical" evidence="8">
    <location>
        <begin position="150"/>
        <end position="175"/>
    </location>
</feature>
<feature type="transmembrane region" description="Helical" evidence="8">
    <location>
        <begin position="71"/>
        <end position="91"/>
    </location>
</feature>
<keyword evidence="6 8" id="KW-1133">Transmembrane helix</keyword>
<evidence type="ECO:0000313" key="11">
    <source>
        <dbReference type="Proteomes" id="UP000548787"/>
    </source>
</evidence>
<feature type="transmembrane region" description="Helical" evidence="8">
    <location>
        <begin position="180"/>
        <end position="201"/>
    </location>
</feature>
<evidence type="ECO:0000256" key="4">
    <source>
        <dbReference type="ARBA" id="ARBA00022475"/>
    </source>
</evidence>
<organism evidence="10 11">
    <name type="scientific">Listeria rustica</name>
    <dbReference type="NCBI Taxonomy" id="2713503"/>
    <lineage>
        <taxon>Bacteria</taxon>
        <taxon>Bacillati</taxon>
        <taxon>Bacillota</taxon>
        <taxon>Bacilli</taxon>
        <taxon>Bacillales</taxon>
        <taxon>Listeriaceae</taxon>
        <taxon>Listeria</taxon>
    </lineage>
</organism>
<dbReference type="PANTHER" id="PTHR30413:SF10">
    <property type="entry name" value="CAPSULE POLYSACCHARIDE EXPORT INNER-MEMBRANE PROTEIN CTRC"/>
    <property type="match status" value="1"/>
</dbReference>
<dbReference type="EMBL" id="JABJVM010000010">
    <property type="protein sequence ID" value="MBA3926766.1"/>
    <property type="molecule type" value="Genomic_DNA"/>
</dbReference>
<evidence type="ECO:0000256" key="1">
    <source>
        <dbReference type="ARBA" id="ARBA00004651"/>
    </source>
</evidence>
<name>A0A7W1T7G9_9LIST</name>
<feature type="transmembrane region" description="Helical" evidence="8">
    <location>
        <begin position="237"/>
        <end position="257"/>
    </location>
</feature>
<evidence type="ECO:0000256" key="2">
    <source>
        <dbReference type="ARBA" id="ARBA00007783"/>
    </source>
</evidence>
<evidence type="ECO:0000256" key="8">
    <source>
        <dbReference type="RuleBase" id="RU361157"/>
    </source>
</evidence>
<protein>
    <recommendedName>
        <fullName evidence="8">Transport permease protein</fullName>
    </recommendedName>
</protein>
<dbReference type="InterPro" id="IPR013525">
    <property type="entry name" value="ABC2_TM"/>
</dbReference>
<dbReference type="InterPro" id="IPR047817">
    <property type="entry name" value="ABC2_TM_bact-type"/>
</dbReference>
<dbReference type="PANTHER" id="PTHR30413">
    <property type="entry name" value="INNER MEMBRANE TRANSPORT PERMEASE"/>
    <property type="match status" value="1"/>
</dbReference>
<feature type="transmembrane region" description="Helical" evidence="8">
    <location>
        <begin position="112"/>
        <end position="138"/>
    </location>
</feature>
<evidence type="ECO:0000256" key="6">
    <source>
        <dbReference type="ARBA" id="ARBA00022989"/>
    </source>
</evidence>
<comment type="subcellular location">
    <subcellularLocation>
        <location evidence="1 8">Cell membrane</location>
        <topology evidence="1 8">Multi-pass membrane protein</topology>
    </subcellularLocation>
</comment>
<dbReference type="Proteomes" id="UP000548787">
    <property type="component" value="Unassembled WGS sequence"/>
</dbReference>
<evidence type="ECO:0000256" key="7">
    <source>
        <dbReference type="ARBA" id="ARBA00023136"/>
    </source>
</evidence>
<evidence type="ECO:0000256" key="5">
    <source>
        <dbReference type="ARBA" id="ARBA00022692"/>
    </source>
</evidence>
<feature type="transmembrane region" description="Helical" evidence="8">
    <location>
        <begin position="34"/>
        <end position="59"/>
    </location>
</feature>
<dbReference type="PROSITE" id="PS51012">
    <property type="entry name" value="ABC_TM2"/>
    <property type="match status" value="1"/>
</dbReference>
<dbReference type="GO" id="GO:0140359">
    <property type="term" value="F:ABC-type transporter activity"/>
    <property type="evidence" value="ECO:0007669"/>
    <property type="project" value="InterPro"/>
</dbReference>
<sequence length="269" mass="31059">MNVLINWCRVQLYSTSKIFRVARFDKKATHQNHFLGLLWEFLSPTIQIVIYYLIFGLRLGGQNMVNSDVPYVYWMLMGVIPWFYISASINAGANSISSNLNLISKTKFPVEILPTISIVKGLNGFFSMLGLFLCLYIGTGHFPDIYWLQLIYYFLAMLLLLVSISTLNAVVVIFFRDYQLIISSTMRLLFFISGVVIDVSVNPDSLLTKILHLNPFVYVIEGFRDALLGRAGILDHFWWGIYFFSVTFLILVVGIYVTNKYKRHFVEYM</sequence>
<keyword evidence="11" id="KW-1185">Reference proteome</keyword>
<feature type="domain" description="ABC transmembrane type-2" evidence="9">
    <location>
        <begin position="35"/>
        <end position="261"/>
    </location>
</feature>
<evidence type="ECO:0000313" key="10">
    <source>
        <dbReference type="EMBL" id="MBA3926766.1"/>
    </source>
</evidence>
<dbReference type="GO" id="GO:0005886">
    <property type="term" value="C:plasma membrane"/>
    <property type="evidence" value="ECO:0007669"/>
    <property type="project" value="UniProtKB-SubCell"/>
</dbReference>
<keyword evidence="5 8" id="KW-0812">Transmembrane</keyword>
<comment type="caution">
    <text evidence="10">The sequence shown here is derived from an EMBL/GenBank/DDBJ whole genome shotgun (WGS) entry which is preliminary data.</text>
</comment>
<dbReference type="RefSeq" id="WP_181676912.1">
    <property type="nucleotide sequence ID" value="NZ_JABJVM010000010.1"/>
</dbReference>
<dbReference type="AlphaFoldDB" id="A0A7W1T7G9"/>
<accession>A0A7W1T7G9</accession>
<comment type="similarity">
    <text evidence="2 8">Belongs to the ABC-2 integral membrane protein family.</text>
</comment>
<evidence type="ECO:0000259" key="9">
    <source>
        <dbReference type="PROSITE" id="PS51012"/>
    </source>
</evidence>
<evidence type="ECO:0000256" key="3">
    <source>
        <dbReference type="ARBA" id="ARBA00022448"/>
    </source>
</evidence>